<evidence type="ECO:0000256" key="4">
    <source>
        <dbReference type="ARBA" id="ARBA00022723"/>
    </source>
</evidence>
<keyword evidence="4" id="KW-0479">Metal-binding</keyword>
<comment type="caution">
    <text evidence="10">The sequence shown here is derived from an EMBL/GenBank/DDBJ whole genome shotgun (WGS) entry which is preliminary data.</text>
</comment>
<sequence length="394" mass="40063">MASVPVGPGRSGLLDAAPGPLHPQARETLLAALDAGWADPRRLHREARLASGLLNQARAVIAADLGVTPESLTFHLGGGAAGVAAAMDGVAWPRRRTGRRVVASAVEHSSILIPGRYAAAQSGESEDFAEVPVDRLGRVDMAAFAAAVGVPGTAVAALQHANGEVGTIQPVAPALDVCRATGVPLVVDASASVGRVAAPPAYDVLVADAAAVAGPPLGIVVVAPGTAFRRSGPPREAEFGRADAPVWVPLALAAAEAWQQASAARAADAREAFALTERLRAAASAIPDVDVVGDPVDRLPHIVTFSALFADGESLVTELDRRGLALASGSACTASTLEPSHVLTAMGVLTHGNVRATLPWDPVATDRAEGVERLIAELPVVIADVRAHLGAGEL</sequence>
<dbReference type="InterPro" id="IPR015421">
    <property type="entry name" value="PyrdxlP-dep_Trfase_major"/>
</dbReference>
<dbReference type="InterPro" id="IPR015424">
    <property type="entry name" value="PyrdxlP-dep_Trfase"/>
</dbReference>
<dbReference type="Gene3D" id="3.40.640.10">
    <property type="entry name" value="Type I PLP-dependent aspartate aminotransferase-like (Major domain)"/>
    <property type="match status" value="1"/>
</dbReference>
<keyword evidence="7" id="KW-0411">Iron-sulfur</keyword>
<evidence type="ECO:0000256" key="3">
    <source>
        <dbReference type="ARBA" id="ARBA00022679"/>
    </source>
</evidence>
<organism evidence="10 11">
    <name type="scientific">Nostocoides vanveenii</name>
    <dbReference type="NCBI Taxonomy" id="330835"/>
    <lineage>
        <taxon>Bacteria</taxon>
        <taxon>Bacillati</taxon>
        <taxon>Actinomycetota</taxon>
        <taxon>Actinomycetes</taxon>
        <taxon>Micrococcales</taxon>
        <taxon>Intrasporangiaceae</taxon>
        <taxon>Nostocoides</taxon>
    </lineage>
</organism>
<evidence type="ECO:0000256" key="7">
    <source>
        <dbReference type="ARBA" id="ARBA00023014"/>
    </source>
</evidence>
<comment type="catalytic activity">
    <reaction evidence="8">
        <text>(sulfur carrier)-H + L-cysteine = (sulfur carrier)-SH + L-alanine</text>
        <dbReference type="Rhea" id="RHEA:43892"/>
        <dbReference type="Rhea" id="RHEA-COMP:14737"/>
        <dbReference type="Rhea" id="RHEA-COMP:14739"/>
        <dbReference type="ChEBI" id="CHEBI:29917"/>
        <dbReference type="ChEBI" id="CHEBI:35235"/>
        <dbReference type="ChEBI" id="CHEBI:57972"/>
        <dbReference type="ChEBI" id="CHEBI:64428"/>
        <dbReference type="EC" id="2.8.1.7"/>
    </reaction>
</comment>
<dbReference type="Pfam" id="PF00266">
    <property type="entry name" value="Aminotran_5"/>
    <property type="match status" value="2"/>
</dbReference>
<dbReference type="PANTHER" id="PTHR11601:SF34">
    <property type="entry name" value="CYSTEINE DESULFURASE"/>
    <property type="match status" value="1"/>
</dbReference>
<dbReference type="PANTHER" id="PTHR11601">
    <property type="entry name" value="CYSTEINE DESULFURYLASE FAMILY MEMBER"/>
    <property type="match status" value="1"/>
</dbReference>
<comment type="similarity">
    <text evidence="2">Belongs to the class-V pyridoxal-phosphate-dependent aminotransferase family. NifS/IscS subfamily.</text>
</comment>
<gene>
    <name evidence="10" type="ORF">GCM10009810_04220</name>
</gene>
<feature type="domain" description="Aminotransferase class V" evidence="9">
    <location>
        <begin position="251"/>
        <end position="357"/>
    </location>
</feature>
<name>A0ABN2K223_9MICO</name>
<keyword evidence="3" id="KW-0808">Transferase</keyword>
<evidence type="ECO:0000256" key="2">
    <source>
        <dbReference type="ARBA" id="ARBA00006490"/>
    </source>
</evidence>
<dbReference type="InterPro" id="IPR000192">
    <property type="entry name" value="Aminotrans_V_dom"/>
</dbReference>
<dbReference type="InterPro" id="IPR015422">
    <property type="entry name" value="PyrdxlP-dep_Trfase_small"/>
</dbReference>
<feature type="domain" description="Aminotransferase class V" evidence="9">
    <location>
        <begin position="16"/>
        <end position="195"/>
    </location>
</feature>
<dbReference type="EMBL" id="BAAAPN010000011">
    <property type="protein sequence ID" value="GAA1746748.1"/>
    <property type="molecule type" value="Genomic_DNA"/>
</dbReference>
<evidence type="ECO:0000256" key="6">
    <source>
        <dbReference type="ARBA" id="ARBA00023004"/>
    </source>
</evidence>
<dbReference type="Gene3D" id="3.90.1150.10">
    <property type="entry name" value="Aspartate Aminotransferase, domain 1"/>
    <property type="match status" value="1"/>
</dbReference>
<proteinExistence type="inferred from homology"/>
<protein>
    <submittedName>
        <fullName evidence="10">Cysteine desulfurase/sulfurtransferase TusA family protein</fullName>
    </submittedName>
</protein>
<dbReference type="SUPFAM" id="SSF53383">
    <property type="entry name" value="PLP-dependent transferases"/>
    <property type="match status" value="1"/>
</dbReference>
<reference evidence="10 11" key="1">
    <citation type="journal article" date="2019" name="Int. J. Syst. Evol. Microbiol.">
        <title>The Global Catalogue of Microorganisms (GCM) 10K type strain sequencing project: providing services to taxonomists for standard genome sequencing and annotation.</title>
        <authorList>
            <consortium name="The Broad Institute Genomics Platform"/>
            <consortium name="The Broad Institute Genome Sequencing Center for Infectious Disease"/>
            <person name="Wu L."/>
            <person name="Ma J."/>
        </authorList>
    </citation>
    <scope>NUCLEOTIDE SEQUENCE [LARGE SCALE GENOMIC DNA]</scope>
    <source>
        <strain evidence="10 11">JCM 15591</strain>
    </source>
</reference>
<evidence type="ECO:0000256" key="5">
    <source>
        <dbReference type="ARBA" id="ARBA00022898"/>
    </source>
</evidence>
<accession>A0ABN2K223</accession>
<dbReference type="Proteomes" id="UP001501475">
    <property type="component" value="Unassembled WGS sequence"/>
</dbReference>
<evidence type="ECO:0000313" key="11">
    <source>
        <dbReference type="Proteomes" id="UP001501475"/>
    </source>
</evidence>
<evidence type="ECO:0000313" key="10">
    <source>
        <dbReference type="EMBL" id="GAA1746748.1"/>
    </source>
</evidence>
<keyword evidence="6" id="KW-0408">Iron</keyword>
<evidence type="ECO:0000256" key="8">
    <source>
        <dbReference type="ARBA" id="ARBA00050776"/>
    </source>
</evidence>
<comment type="cofactor">
    <cofactor evidence="1">
        <name>pyridoxal 5'-phosphate</name>
        <dbReference type="ChEBI" id="CHEBI:597326"/>
    </cofactor>
</comment>
<keyword evidence="11" id="KW-1185">Reference proteome</keyword>
<evidence type="ECO:0000256" key="1">
    <source>
        <dbReference type="ARBA" id="ARBA00001933"/>
    </source>
</evidence>
<dbReference type="InterPro" id="IPR016454">
    <property type="entry name" value="Cysteine_dSase"/>
</dbReference>
<evidence type="ECO:0000259" key="9">
    <source>
        <dbReference type="Pfam" id="PF00266"/>
    </source>
</evidence>
<keyword evidence="5" id="KW-0663">Pyridoxal phosphate</keyword>
<dbReference type="PIRSF" id="PIRSF005572">
    <property type="entry name" value="NifS"/>
    <property type="match status" value="1"/>
</dbReference>